<comment type="caution">
    <text evidence="13">The sequence shown here is derived from an EMBL/GenBank/DDBJ whole genome shotgun (WGS) entry which is preliminary data.</text>
</comment>
<evidence type="ECO:0000256" key="1">
    <source>
        <dbReference type="ARBA" id="ARBA00001936"/>
    </source>
</evidence>
<evidence type="ECO:0000256" key="9">
    <source>
        <dbReference type="ARBA" id="ARBA00022989"/>
    </source>
</evidence>
<dbReference type="PANTHER" id="PTHR31120">
    <property type="entry name" value="METALLOPROTEASE TIKI"/>
    <property type="match status" value="1"/>
</dbReference>
<dbReference type="GO" id="GO:0004222">
    <property type="term" value="F:metalloendopeptidase activity"/>
    <property type="evidence" value="ECO:0007669"/>
    <property type="project" value="TreeGrafter"/>
</dbReference>
<keyword evidence="6" id="KW-0479">Metal-binding</keyword>
<dbReference type="GO" id="GO:0016020">
    <property type="term" value="C:membrane"/>
    <property type="evidence" value="ECO:0007669"/>
    <property type="project" value="UniProtKB-SubCell"/>
</dbReference>
<evidence type="ECO:0000256" key="4">
    <source>
        <dbReference type="ARBA" id="ARBA00022670"/>
    </source>
</evidence>
<keyword evidence="11" id="KW-0472">Membrane</keyword>
<dbReference type="CDD" id="cd14789">
    <property type="entry name" value="Tiki"/>
    <property type="match status" value="1"/>
</dbReference>
<sequence>MKKLWLLSLFVASVVQSQPLEKSLLWKISGNGLTKPSYLFGTIHMSCEANIDGQLKKALDDTNQLYLELDLDDSGMQAGMMQHMMMPDGKKMTDLASPEDIKIVDAFLREKAGMGVEMMNTIKPVFVSMLAMPQLLDCPMKSIEQELMKASQAQNEPVFGLEEVEDQIAALDVMPLQEQMDELVKAAKGEDSADGKEEIRNLLAVYLTGDIELLLKLTKNSDSALTSKYDNDLLDKRNVKWIPKIGAAAKEKPTLFAVGAAHLAGDNGVIRLLRKAGFSVEAVR</sequence>
<dbReference type="Proteomes" id="UP000712080">
    <property type="component" value="Unassembled WGS sequence"/>
</dbReference>
<gene>
    <name evidence="13" type="ORF">G6047_07435</name>
</gene>
<organism evidence="13 14">
    <name type="scientific">Flavobacterium silvaticum</name>
    <dbReference type="NCBI Taxonomy" id="1852020"/>
    <lineage>
        <taxon>Bacteria</taxon>
        <taxon>Pseudomonadati</taxon>
        <taxon>Bacteroidota</taxon>
        <taxon>Flavobacteriia</taxon>
        <taxon>Flavobacteriales</taxon>
        <taxon>Flavobacteriaceae</taxon>
        <taxon>Flavobacterium</taxon>
    </lineage>
</organism>
<comment type="cofactor">
    <cofactor evidence="1">
        <name>Mn(2+)</name>
        <dbReference type="ChEBI" id="CHEBI:29035"/>
    </cofactor>
</comment>
<name>A0A972FR64_9FLAO</name>
<evidence type="ECO:0000313" key="14">
    <source>
        <dbReference type="Proteomes" id="UP000712080"/>
    </source>
</evidence>
<reference evidence="13" key="1">
    <citation type="submission" date="2020-02" db="EMBL/GenBank/DDBJ databases">
        <title>Flavobacterium sp. genome.</title>
        <authorList>
            <person name="Jung H.S."/>
            <person name="Baek J.H."/>
            <person name="Jeon C.O."/>
        </authorList>
    </citation>
    <scope>NUCLEOTIDE SEQUENCE</scope>
    <source>
        <strain evidence="13">SE-s28</strain>
    </source>
</reference>
<comment type="cofactor">
    <cofactor evidence="2">
        <name>Co(2+)</name>
        <dbReference type="ChEBI" id="CHEBI:48828"/>
    </cofactor>
</comment>
<keyword evidence="14" id="KW-1185">Reference proteome</keyword>
<comment type="subcellular location">
    <subcellularLocation>
        <location evidence="3">Membrane</location>
        <topology evidence="3">Single-pass type I membrane protein</topology>
    </subcellularLocation>
</comment>
<evidence type="ECO:0000256" key="6">
    <source>
        <dbReference type="ARBA" id="ARBA00022723"/>
    </source>
</evidence>
<proteinExistence type="predicted"/>
<dbReference type="GO" id="GO:0006508">
    <property type="term" value="P:proteolysis"/>
    <property type="evidence" value="ECO:0007669"/>
    <property type="project" value="UniProtKB-KW"/>
</dbReference>
<dbReference type="InterPro" id="IPR040230">
    <property type="entry name" value="TIKI1/2-like"/>
</dbReference>
<dbReference type="GO" id="GO:0030178">
    <property type="term" value="P:negative regulation of Wnt signaling pathway"/>
    <property type="evidence" value="ECO:0007669"/>
    <property type="project" value="InterPro"/>
</dbReference>
<evidence type="ECO:0000256" key="10">
    <source>
        <dbReference type="ARBA" id="ARBA00023049"/>
    </source>
</evidence>
<keyword evidence="7" id="KW-0732">Signal</keyword>
<keyword evidence="10" id="KW-0482">Metalloprotease</keyword>
<evidence type="ECO:0000256" key="7">
    <source>
        <dbReference type="ARBA" id="ARBA00022729"/>
    </source>
</evidence>
<evidence type="ECO:0000256" key="2">
    <source>
        <dbReference type="ARBA" id="ARBA00001941"/>
    </source>
</evidence>
<evidence type="ECO:0000313" key="13">
    <source>
        <dbReference type="EMBL" id="NMH27859.1"/>
    </source>
</evidence>
<dbReference type="InterPro" id="IPR002816">
    <property type="entry name" value="TraB/PrgY/GumN_fam"/>
</dbReference>
<keyword evidence="8" id="KW-0378">Hydrolase</keyword>
<accession>A0A972FR64</accession>
<dbReference type="Pfam" id="PF01963">
    <property type="entry name" value="TraB_PrgY_gumN"/>
    <property type="match status" value="1"/>
</dbReference>
<evidence type="ECO:0000256" key="8">
    <source>
        <dbReference type="ARBA" id="ARBA00022801"/>
    </source>
</evidence>
<evidence type="ECO:0000256" key="3">
    <source>
        <dbReference type="ARBA" id="ARBA00004479"/>
    </source>
</evidence>
<dbReference type="GO" id="GO:0046872">
    <property type="term" value="F:metal ion binding"/>
    <property type="evidence" value="ECO:0007669"/>
    <property type="project" value="UniProtKB-KW"/>
</dbReference>
<dbReference type="PANTHER" id="PTHR31120:SF6">
    <property type="entry name" value="METALLOPROTEASE TIKI HOMOLOG"/>
    <property type="match status" value="1"/>
</dbReference>
<evidence type="ECO:0000256" key="11">
    <source>
        <dbReference type="ARBA" id="ARBA00023136"/>
    </source>
</evidence>
<keyword evidence="4" id="KW-0645">Protease</keyword>
<protein>
    <submittedName>
        <fullName evidence="13">TraB/GumN family protein</fullName>
    </submittedName>
</protein>
<evidence type="ECO:0000256" key="5">
    <source>
        <dbReference type="ARBA" id="ARBA00022692"/>
    </source>
</evidence>
<keyword evidence="9" id="KW-1133">Transmembrane helix</keyword>
<keyword evidence="12" id="KW-0325">Glycoprotein</keyword>
<keyword evidence="5" id="KW-0812">Transmembrane</keyword>
<dbReference type="EMBL" id="JAAMPU010000103">
    <property type="protein sequence ID" value="NMH27859.1"/>
    <property type="molecule type" value="Genomic_DNA"/>
</dbReference>
<dbReference type="AlphaFoldDB" id="A0A972FR64"/>
<evidence type="ECO:0000256" key="12">
    <source>
        <dbReference type="ARBA" id="ARBA00023180"/>
    </source>
</evidence>